<sequence length="397" mass="45152">MNFVISKNVWNSTDQQHCRAGAGIAQFSTREARFRKARDANTLVFSIPTRSSLLLPLLRPVCHAYEQQDARCLHLLQAAALVPSCKCNKLLATVTQALKMPLAPGIKRQLETKLRPLITKLQAQGDEVDGARPLLALQLKEKVAECLRCWIAEPIHGFVLRKEHVVNGMRLDDLVATPRRGYRHEDGVCTVVYPWGHGFVHIKDVEKVQEAVEKHLKKRTYNEYVALEHQQLFEQIEGLLENLPPAPEEKDNAEGETNIEEYKELLKSLEEEHVDTTVLREDLGFLRRVQALANKVKELHRAQTVKEPEQKVLRTDDGDKMAVDTDPLGADESTQSQEQAEELRTDDGDKMAVDTDPQVDESMQSQDQSEEPIQKEHAEIKEEEYSGDHKEHEEGRQ</sequence>
<evidence type="ECO:0000313" key="3">
    <source>
        <dbReference type="EMBL" id="OWZ00368.1"/>
    </source>
</evidence>
<feature type="compositionally biased region" description="Basic and acidic residues" evidence="2">
    <location>
        <begin position="302"/>
        <end position="323"/>
    </location>
</feature>
<evidence type="ECO:0000256" key="2">
    <source>
        <dbReference type="SAM" id="MobiDB-lite"/>
    </source>
</evidence>
<dbReference type="Proteomes" id="UP000198211">
    <property type="component" value="Unassembled WGS sequence"/>
</dbReference>
<evidence type="ECO:0000313" key="4">
    <source>
        <dbReference type="Proteomes" id="UP000198211"/>
    </source>
</evidence>
<comment type="caution">
    <text evidence="3">The sequence shown here is derived from an EMBL/GenBank/DDBJ whole genome shotgun (WGS) entry which is preliminary data.</text>
</comment>
<feature type="compositionally biased region" description="Basic and acidic residues" evidence="2">
    <location>
        <begin position="372"/>
        <end position="397"/>
    </location>
</feature>
<feature type="coiled-coil region" evidence="1">
    <location>
        <begin position="252"/>
        <end position="279"/>
    </location>
</feature>
<dbReference type="OrthoDB" id="164177at2759"/>
<feature type="region of interest" description="Disordered" evidence="2">
    <location>
        <begin position="302"/>
        <end position="397"/>
    </location>
</feature>
<feature type="compositionally biased region" description="Basic and acidic residues" evidence="2">
    <location>
        <begin position="341"/>
        <end position="353"/>
    </location>
</feature>
<reference evidence="4" key="1">
    <citation type="submission" date="2017-03" db="EMBL/GenBank/DDBJ databases">
        <title>Phytopthora megakarya and P. palmivora, two closely related causual agents of cacao black pod achieved similar genome size and gene model numbers by different mechanisms.</title>
        <authorList>
            <person name="Ali S."/>
            <person name="Shao J."/>
            <person name="Larry D.J."/>
            <person name="Kronmiller B."/>
            <person name="Shen D."/>
            <person name="Strem M.D."/>
            <person name="Melnick R.L."/>
            <person name="Guiltinan M.J."/>
            <person name="Tyler B.M."/>
            <person name="Meinhardt L.W."/>
            <person name="Bailey B.A."/>
        </authorList>
    </citation>
    <scope>NUCLEOTIDE SEQUENCE [LARGE SCALE GENOMIC DNA]</scope>
    <source>
        <strain evidence="4">zdho120</strain>
    </source>
</reference>
<organism evidence="3 4">
    <name type="scientific">Phytophthora megakarya</name>
    <dbReference type="NCBI Taxonomy" id="4795"/>
    <lineage>
        <taxon>Eukaryota</taxon>
        <taxon>Sar</taxon>
        <taxon>Stramenopiles</taxon>
        <taxon>Oomycota</taxon>
        <taxon>Peronosporomycetes</taxon>
        <taxon>Peronosporales</taxon>
        <taxon>Peronosporaceae</taxon>
        <taxon>Phytophthora</taxon>
    </lineage>
</organism>
<name>A0A225V648_9STRA</name>
<dbReference type="EMBL" id="NBNE01007673">
    <property type="protein sequence ID" value="OWZ00368.1"/>
    <property type="molecule type" value="Genomic_DNA"/>
</dbReference>
<dbReference type="AlphaFoldDB" id="A0A225V648"/>
<accession>A0A225V648</accession>
<dbReference type="STRING" id="4795.A0A225V648"/>
<protein>
    <submittedName>
        <fullName evidence="3">Uncharacterized protein</fullName>
    </submittedName>
</protein>
<evidence type="ECO:0000256" key="1">
    <source>
        <dbReference type="SAM" id="Coils"/>
    </source>
</evidence>
<keyword evidence="1" id="KW-0175">Coiled coil</keyword>
<gene>
    <name evidence="3" type="ORF">PHMEG_00028456</name>
</gene>
<proteinExistence type="predicted"/>
<keyword evidence="4" id="KW-1185">Reference proteome</keyword>